<proteinExistence type="predicted"/>
<accession>A0ACC2FBW5</accession>
<dbReference type="EMBL" id="CM055757">
    <property type="protein sequence ID" value="KAJ7988854.1"/>
    <property type="molecule type" value="Genomic_DNA"/>
</dbReference>
<gene>
    <name evidence="1" type="ORF">DPEC_G00313510</name>
</gene>
<keyword evidence="2" id="KW-1185">Reference proteome</keyword>
<name>A0ACC2FBW5_DALPE</name>
<evidence type="ECO:0000313" key="1">
    <source>
        <dbReference type="EMBL" id="KAJ7988854.1"/>
    </source>
</evidence>
<comment type="caution">
    <text evidence="1">The sequence shown here is derived from an EMBL/GenBank/DDBJ whole genome shotgun (WGS) entry which is preliminary data.</text>
</comment>
<dbReference type="Proteomes" id="UP001157502">
    <property type="component" value="Chromosome 30"/>
</dbReference>
<organism evidence="1 2">
    <name type="scientific">Dallia pectoralis</name>
    <name type="common">Alaska blackfish</name>
    <dbReference type="NCBI Taxonomy" id="75939"/>
    <lineage>
        <taxon>Eukaryota</taxon>
        <taxon>Metazoa</taxon>
        <taxon>Chordata</taxon>
        <taxon>Craniata</taxon>
        <taxon>Vertebrata</taxon>
        <taxon>Euteleostomi</taxon>
        <taxon>Actinopterygii</taxon>
        <taxon>Neopterygii</taxon>
        <taxon>Teleostei</taxon>
        <taxon>Protacanthopterygii</taxon>
        <taxon>Esociformes</taxon>
        <taxon>Umbridae</taxon>
        <taxon>Dallia</taxon>
    </lineage>
</organism>
<protein>
    <submittedName>
        <fullName evidence="1">Uncharacterized protein</fullName>
    </submittedName>
</protein>
<reference evidence="1" key="1">
    <citation type="submission" date="2021-05" db="EMBL/GenBank/DDBJ databases">
        <authorList>
            <person name="Pan Q."/>
            <person name="Jouanno E."/>
            <person name="Zahm M."/>
            <person name="Klopp C."/>
            <person name="Cabau C."/>
            <person name="Louis A."/>
            <person name="Berthelot C."/>
            <person name="Parey E."/>
            <person name="Roest Crollius H."/>
            <person name="Montfort J."/>
            <person name="Robinson-Rechavi M."/>
            <person name="Bouchez O."/>
            <person name="Lampietro C."/>
            <person name="Lopez Roques C."/>
            <person name="Donnadieu C."/>
            <person name="Postlethwait J."/>
            <person name="Bobe J."/>
            <person name="Dillon D."/>
            <person name="Chandos A."/>
            <person name="von Hippel F."/>
            <person name="Guiguen Y."/>
        </authorList>
    </citation>
    <scope>NUCLEOTIDE SEQUENCE</scope>
    <source>
        <strain evidence="1">YG-Jan2019</strain>
    </source>
</reference>
<sequence length="105" mass="11502">MQRCSVILTQGLLQCSSVSYSLFTVPHDRAQLKVSADGMSLTAGERRFPTRVPVPMRSPSTNVLCDGLMSRPQSERWPMAEQALSRLRTQPEPSVGGQETAIRGA</sequence>
<evidence type="ECO:0000313" key="2">
    <source>
        <dbReference type="Proteomes" id="UP001157502"/>
    </source>
</evidence>